<keyword evidence="3" id="KW-0995">Kinetochore</keyword>
<dbReference type="GO" id="GO:0007094">
    <property type="term" value="P:mitotic spindle assembly checkpoint signaling"/>
    <property type="evidence" value="ECO:0007669"/>
    <property type="project" value="InterPro"/>
</dbReference>
<dbReference type="Gene3D" id="1.20.58.2070">
    <property type="match status" value="1"/>
</dbReference>
<dbReference type="CDD" id="cd13981">
    <property type="entry name" value="STKc_Bub1_BubR1"/>
    <property type="match status" value="1"/>
</dbReference>
<feature type="compositionally biased region" description="Low complexity" evidence="5">
    <location>
        <begin position="515"/>
        <end position="524"/>
    </location>
</feature>
<dbReference type="GO" id="GO:0005524">
    <property type="term" value="F:ATP binding"/>
    <property type="evidence" value="ECO:0007669"/>
    <property type="project" value="InterPro"/>
</dbReference>
<evidence type="ECO:0000313" key="8">
    <source>
        <dbReference type="EMBL" id="KAK5780483.1"/>
    </source>
</evidence>
<keyword evidence="4" id="KW-0137">Centromere</keyword>
<name>A0AAN7WNF7_9SACH</name>
<dbReference type="Pfam" id="PF00069">
    <property type="entry name" value="Pkinase"/>
    <property type="match status" value="1"/>
</dbReference>
<dbReference type="Pfam" id="PF08171">
    <property type="entry name" value="Mad3_BUB1_II"/>
    <property type="match status" value="1"/>
</dbReference>
<dbReference type="SMART" id="SM00777">
    <property type="entry name" value="Mad3_BUB1_I"/>
    <property type="match status" value="1"/>
</dbReference>
<keyword evidence="9" id="KW-1185">Reference proteome</keyword>
<dbReference type="GO" id="GO:0004672">
    <property type="term" value="F:protein kinase activity"/>
    <property type="evidence" value="ECO:0007669"/>
    <property type="project" value="InterPro"/>
</dbReference>
<feature type="region of interest" description="Disordered" evidence="5">
    <location>
        <begin position="502"/>
        <end position="524"/>
    </location>
</feature>
<dbReference type="SMART" id="SM00220">
    <property type="entry name" value="S_TKc"/>
    <property type="match status" value="1"/>
</dbReference>
<evidence type="ECO:0000313" key="9">
    <source>
        <dbReference type="Proteomes" id="UP001306508"/>
    </source>
</evidence>
<feature type="compositionally biased region" description="Polar residues" evidence="5">
    <location>
        <begin position="502"/>
        <end position="513"/>
    </location>
</feature>
<dbReference type="Gene3D" id="1.10.510.10">
    <property type="entry name" value="Transferase(Phosphotransferase) domain 1"/>
    <property type="match status" value="1"/>
</dbReference>
<feature type="domain" description="Protein kinase" evidence="6">
    <location>
        <begin position="657"/>
        <end position="973"/>
    </location>
</feature>
<dbReference type="PANTHER" id="PTHR14030">
    <property type="entry name" value="MITOTIC CHECKPOINT SERINE/THREONINE-PROTEIN KINASE BUB1"/>
    <property type="match status" value="1"/>
</dbReference>
<dbReference type="Pfam" id="PF08311">
    <property type="entry name" value="Mad3_BUB1_I"/>
    <property type="match status" value="1"/>
</dbReference>
<dbReference type="PROSITE" id="PS00108">
    <property type="entry name" value="PROTEIN_KINASE_ST"/>
    <property type="match status" value="1"/>
</dbReference>
<accession>A0AAN7WNF7</accession>
<comment type="subcellular location">
    <subcellularLocation>
        <location evidence="1">Chromosome</location>
        <location evidence="1">Centromere</location>
        <location evidence="1">Kinetochore</location>
    </subcellularLocation>
</comment>
<evidence type="ECO:0008006" key="10">
    <source>
        <dbReference type="Google" id="ProtNLM"/>
    </source>
</evidence>
<protein>
    <recommendedName>
        <fullName evidence="10">Bub1</fullName>
    </recommendedName>
</protein>
<dbReference type="GO" id="GO:0000776">
    <property type="term" value="C:kinetochore"/>
    <property type="evidence" value="ECO:0007669"/>
    <property type="project" value="UniProtKB-KW"/>
</dbReference>
<dbReference type="GO" id="GO:0032991">
    <property type="term" value="C:protein-containing complex"/>
    <property type="evidence" value="ECO:0007669"/>
    <property type="project" value="UniProtKB-ARBA"/>
</dbReference>
<gene>
    <name evidence="8" type="ORF">RI543_002242</name>
</gene>
<dbReference type="InterPro" id="IPR012572">
    <property type="entry name" value="Mad3/Bub1_II"/>
</dbReference>
<dbReference type="GO" id="GO:0005634">
    <property type="term" value="C:nucleus"/>
    <property type="evidence" value="ECO:0007669"/>
    <property type="project" value="TreeGrafter"/>
</dbReference>
<dbReference type="PROSITE" id="PS51489">
    <property type="entry name" value="BUB1_N"/>
    <property type="match status" value="1"/>
</dbReference>
<dbReference type="InterPro" id="IPR011009">
    <property type="entry name" value="Kinase-like_dom_sf"/>
</dbReference>
<dbReference type="EMBL" id="JAWIZZ010000041">
    <property type="protein sequence ID" value="KAK5780483.1"/>
    <property type="molecule type" value="Genomic_DNA"/>
</dbReference>
<dbReference type="Gene3D" id="1.25.40.930">
    <property type="match status" value="1"/>
</dbReference>
<evidence type="ECO:0000259" key="7">
    <source>
        <dbReference type="PROSITE" id="PS51489"/>
    </source>
</evidence>
<evidence type="ECO:0000256" key="4">
    <source>
        <dbReference type="ARBA" id="ARBA00023328"/>
    </source>
</evidence>
<evidence type="ECO:0000256" key="3">
    <source>
        <dbReference type="ARBA" id="ARBA00022838"/>
    </source>
</evidence>
<dbReference type="Proteomes" id="UP001306508">
    <property type="component" value="Unassembled WGS sequence"/>
</dbReference>
<dbReference type="GO" id="GO:0051754">
    <property type="term" value="P:meiotic sister chromatid cohesion, centromeric"/>
    <property type="evidence" value="ECO:0007669"/>
    <property type="project" value="TreeGrafter"/>
</dbReference>
<proteinExistence type="predicted"/>
<feature type="region of interest" description="Disordered" evidence="5">
    <location>
        <begin position="10"/>
        <end position="31"/>
    </location>
</feature>
<dbReference type="Gene3D" id="6.10.20.170">
    <property type="match status" value="1"/>
</dbReference>
<reference evidence="9" key="1">
    <citation type="submission" date="2023-07" db="EMBL/GenBank/DDBJ databases">
        <title>A draft genome of Kazachstania heterogenica Y-27499.</title>
        <authorList>
            <person name="Donic C."/>
            <person name="Kralova J.S."/>
            <person name="Fidel L."/>
            <person name="Ben-Dor S."/>
            <person name="Jung S."/>
        </authorList>
    </citation>
    <scope>NUCLEOTIDE SEQUENCE [LARGE SCALE GENOMIC DNA]</scope>
    <source>
        <strain evidence="9">Y27499</strain>
    </source>
</reference>
<evidence type="ECO:0000259" key="6">
    <source>
        <dbReference type="PROSITE" id="PS50011"/>
    </source>
</evidence>
<dbReference type="InterPro" id="IPR008271">
    <property type="entry name" value="Ser/Thr_kinase_AS"/>
</dbReference>
<sequence length="973" mass="113803">MLAQQVYHENNEDIDSHNNENSPVHNHNRNHNINNEVNRYEEKFLFFENRLLNELEDLDDPLELFLEYINFINDLGLPYFENKLKLLLERCINYIFVLGTYSNDPRFVKIWFFYLDLFIFDNDVIQYQNNLLFMFLNGVGQRLAMLYIEWANMFWNLKQFDKSLLILEYGMKQNSRPIKRLQDMLKDLHQRLLEMKIHITPFPMNHWDIFIQELIQNSNTPSFITHKITSTNTGTNHNISKIVSPVRQTPLQIFADTTDTSKISKPKPSPVYQINQIEGRLPEKIDCNFDLIYNSKYQYGEIGFEELLSLMKPSPRNIENPGLLSSSLSVQAQPKNSVKRNAFEVINVDTDESNSIKRQKMMEQLPSSQPPINNSKIQIFDDRDATVEYNTKISLLPLKEEEDNNLTTNNTNTVTFFSKDAINEVYCMFNQNLNENNNSSIKDINHSGQTNKINTNILNDNHKINNYTTDNTTNKFSIYENITQDLTRPNIDDLTEVKVPEDTNQVDSISKTDVPNPSSNPISINNIIPNEDHYGNIYPIEERTENSIHTPIYQPSQALQSQSSPFISQPSIFSQKKNSKNENELVQLPSIISHPLSDDLRQLLLSKLSPPLSEYDSFFRYNQKLNMSHQLERIHKITKSSQKKLPIINFTKINKFYCIHSELGRGGYAIVYLAESDDGSLNALKVEKPANSWEYYILRQVELRLKDQHNVLRSIININSLHFFQDESYLILNYANQGTILDLVNLYREDMNGYKTLDELVCIFFTIELIKVIEALHEIKIIHGDLKPDNCMIRLLPIPNGEQLGNYNRFGDEGWNQKGIYLIDFGRSFDLTFFSNGTRFKSDWPIDEQDCYEMRHGLPWSYECDYFGLAGIIYCMLFGKFMETVTDSGNNRIKLRQSLKRGWQKDIWNELFDLLLNSGQYDLPITNKIKIMRLKMEDHILKDEHNCSRLRSSILQIENELSQIRNKHYYSQK</sequence>
<evidence type="ECO:0000256" key="1">
    <source>
        <dbReference type="ARBA" id="ARBA00004629"/>
    </source>
</evidence>
<dbReference type="AlphaFoldDB" id="A0AAN7WNF7"/>
<keyword evidence="2" id="KW-0158">Chromosome</keyword>
<organism evidence="8 9">
    <name type="scientific">Arxiozyma heterogenica</name>
    <dbReference type="NCBI Taxonomy" id="278026"/>
    <lineage>
        <taxon>Eukaryota</taxon>
        <taxon>Fungi</taxon>
        <taxon>Dikarya</taxon>
        <taxon>Ascomycota</taxon>
        <taxon>Saccharomycotina</taxon>
        <taxon>Saccharomycetes</taxon>
        <taxon>Saccharomycetales</taxon>
        <taxon>Saccharomycetaceae</taxon>
        <taxon>Arxiozyma</taxon>
    </lineage>
</organism>
<evidence type="ECO:0000256" key="2">
    <source>
        <dbReference type="ARBA" id="ARBA00022454"/>
    </source>
</evidence>
<dbReference type="SUPFAM" id="SSF56112">
    <property type="entry name" value="Protein kinase-like (PK-like)"/>
    <property type="match status" value="1"/>
</dbReference>
<dbReference type="InterPro" id="IPR000719">
    <property type="entry name" value="Prot_kinase_dom"/>
</dbReference>
<evidence type="ECO:0000256" key="5">
    <source>
        <dbReference type="SAM" id="MobiDB-lite"/>
    </source>
</evidence>
<feature type="domain" description="BUB1 N-terminal" evidence="7">
    <location>
        <begin position="47"/>
        <end position="218"/>
    </location>
</feature>
<dbReference type="PANTHER" id="PTHR14030:SF4">
    <property type="entry name" value="BUB1 KINASE, ISOFORM A-RELATED"/>
    <property type="match status" value="1"/>
</dbReference>
<comment type="caution">
    <text evidence="8">The sequence shown here is derived from an EMBL/GenBank/DDBJ whole genome shotgun (WGS) entry which is preliminary data.</text>
</comment>
<dbReference type="InterPro" id="IPR013212">
    <property type="entry name" value="Mad3/Bub1_I"/>
</dbReference>
<dbReference type="PROSITE" id="PS50011">
    <property type="entry name" value="PROTEIN_KINASE_DOM"/>
    <property type="match status" value="1"/>
</dbReference>
<dbReference type="InterPro" id="IPR015661">
    <property type="entry name" value="Bub1/Mad3"/>
</dbReference>